<reference evidence="3 4" key="1">
    <citation type="journal article" date="2015" name="Int. J. Syst. Evol. Microbiol.">
        <title>Revisiting Corynebacterium glyciniphilum (ex Kubota et al., 1972) sp. nov., nom. rev., isolated from putrefied banana.</title>
        <authorList>
            <person name="Al-Dilaimi A."/>
            <person name="Bednarz H."/>
            <person name="Lomker A."/>
            <person name="Niehaus K."/>
            <person name="Kalinowski J."/>
            <person name="Ruckert C."/>
        </authorList>
    </citation>
    <scope>NUCLEOTIDE SEQUENCE [LARGE SCALE GENOMIC DNA]</scope>
    <source>
        <strain evidence="3">AJ 3170</strain>
    </source>
</reference>
<feature type="compositionally biased region" description="Basic and acidic residues" evidence="1">
    <location>
        <begin position="125"/>
        <end position="134"/>
    </location>
</feature>
<dbReference type="Pfam" id="PF05661">
    <property type="entry name" value="DUF808"/>
    <property type="match status" value="1"/>
</dbReference>
<accession>X5DKS5</accession>
<dbReference type="EMBL" id="CP006842">
    <property type="protein sequence ID" value="AHW63713.1"/>
    <property type="molecule type" value="Genomic_DNA"/>
</dbReference>
<dbReference type="eggNOG" id="COG2354">
    <property type="taxonomic scope" value="Bacteria"/>
</dbReference>
<keyword evidence="2" id="KW-0812">Transmembrane</keyword>
<evidence type="ECO:0000256" key="2">
    <source>
        <dbReference type="SAM" id="Phobius"/>
    </source>
</evidence>
<keyword evidence="4" id="KW-1185">Reference proteome</keyword>
<dbReference type="HOGENOM" id="CLU_059391_0_0_11"/>
<dbReference type="STRING" id="1404245.CGLY_06325"/>
<evidence type="ECO:0000256" key="1">
    <source>
        <dbReference type="SAM" id="MobiDB-lite"/>
    </source>
</evidence>
<dbReference type="RefSeq" id="WP_038547532.1">
    <property type="nucleotide sequence ID" value="NZ_CP006842.1"/>
</dbReference>
<dbReference type="PANTHER" id="PTHR30503:SF3">
    <property type="entry name" value="INNER MEMBRANE PROTEIN YEDI"/>
    <property type="match status" value="1"/>
</dbReference>
<dbReference type="PANTHER" id="PTHR30503">
    <property type="entry name" value="INNER MEMBRANE PROTEIN YEDI"/>
    <property type="match status" value="1"/>
</dbReference>
<dbReference type="GO" id="GO:0005886">
    <property type="term" value="C:plasma membrane"/>
    <property type="evidence" value="ECO:0007669"/>
    <property type="project" value="TreeGrafter"/>
</dbReference>
<dbReference type="InterPro" id="IPR008526">
    <property type="entry name" value="YedI"/>
</dbReference>
<dbReference type="OrthoDB" id="9814178at2"/>
<keyword evidence="2" id="KW-1133">Transmembrane helix</keyword>
<dbReference type="PIRSF" id="PIRSF016660">
    <property type="entry name" value="YedI"/>
    <property type="match status" value="1"/>
</dbReference>
<dbReference type="AlphaFoldDB" id="X5DKS5"/>
<feature type="transmembrane region" description="Helical" evidence="2">
    <location>
        <begin position="235"/>
        <end position="256"/>
    </location>
</feature>
<keyword evidence="2" id="KW-0472">Membrane</keyword>
<name>X5DKS5_9CORY</name>
<evidence type="ECO:0000313" key="4">
    <source>
        <dbReference type="Proteomes" id="UP000023703"/>
    </source>
</evidence>
<organism evidence="3 4">
    <name type="scientific">Corynebacterium glyciniphilum AJ 3170</name>
    <dbReference type="NCBI Taxonomy" id="1404245"/>
    <lineage>
        <taxon>Bacteria</taxon>
        <taxon>Bacillati</taxon>
        <taxon>Actinomycetota</taxon>
        <taxon>Actinomycetes</taxon>
        <taxon>Mycobacteriales</taxon>
        <taxon>Corynebacteriaceae</taxon>
        <taxon>Corynebacterium</taxon>
    </lineage>
</organism>
<evidence type="ECO:0000313" key="3">
    <source>
        <dbReference type="EMBL" id="AHW63713.1"/>
    </source>
</evidence>
<dbReference type="KEGG" id="cgy:CGLY_06325"/>
<feature type="region of interest" description="Disordered" evidence="1">
    <location>
        <begin position="125"/>
        <end position="145"/>
    </location>
</feature>
<proteinExistence type="predicted"/>
<feature type="transmembrane region" description="Helical" evidence="2">
    <location>
        <begin position="179"/>
        <end position="201"/>
    </location>
</feature>
<gene>
    <name evidence="3" type="ORF">CGLY_06325</name>
</gene>
<dbReference type="Proteomes" id="UP000023703">
    <property type="component" value="Chromosome"/>
</dbReference>
<feature type="transmembrane region" description="Helical" evidence="2">
    <location>
        <begin position="76"/>
        <end position="94"/>
    </location>
</feature>
<protein>
    <submittedName>
        <fullName evidence="3">Putative membrane protein</fullName>
    </submittedName>
</protein>
<sequence length="320" mass="33558">MAGGLIALLDDVTLIARKAAASSRDIAQAAATTSTKAAAVVVDDAAVTPSFVQGVSPARELPIIWRITKGSLVNKIIVILPVILLLSWLAPWALTPILMLGGTYLAFEGAEKIWHAISSRAARRGGDTVHHEPDDSTAASPDDEDSLVKGAVRTDFILSAEIMVLSLNELTGRGLPERAAILVGVALVITFVVYGVVGVLIKMDDVGLALADPSRERAEAVRRLGRGLVALMPRLLTTLSVVGTAAMLWVGGHILLVGTDDLGWHAPYAAVHHLEELVSSAGGAVQWLVETGCSAFIGLLVGSVVVALVTTVRRVAVRSR</sequence>
<feature type="transmembrane region" description="Helical" evidence="2">
    <location>
        <begin position="295"/>
        <end position="316"/>
    </location>
</feature>